<protein>
    <submittedName>
        <fullName evidence="1">DUF6174 domain-containing protein</fullName>
    </submittedName>
</protein>
<proteinExistence type="predicted"/>
<keyword evidence="2" id="KW-1185">Reference proteome</keyword>
<dbReference type="RefSeq" id="WP_234490475.1">
    <property type="nucleotide sequence ID" value="NZ_JAQOSK010000007.1"/>
</dbReference>
<gene>
    <name evidence="1" type="ORF">PO587_19470</name>
</gene>
<reference evidence="1 2" key="1">
    <citation type="journal article" date="2015" name="Int. J. Syst. Evol. Microbiol.">
        <title>Streptomyces gilvifuscus sp. nov., an actinomycete that produces antibacterial compounds isolated from soil.</title>
        <authorList>
            <person name="Nguyen T.M."/>
            <person name="Kim J."/>
        </authorList>
    </citation>
    <scope>NUCLEOTIDE SEQUENCE [LARGE SCALE GENOMIC DNA]</scope>
    <source>
        <strain evidence="1 2">T113</strain>
    </source>
</reference>
<dbReference type="Proteomes" id="UP001221328">
    <property type="component" value="Unassembled WGS sequence"/>
</dbReference>
<evidence type="ECO:0000313" key="1">
    <source>
        <dbReference type="EMBL" id="MDC2956654.1"/>
    </source>
</evidence>
<comment type="caution">
    <text evidence="1">The sequence shown here is derived from an EMBL/GenBank/DDBJ whole genome shotgun (WGS) entry which is preliminary data.</text>
</comment>
<accession>A0ABT5FVS1</accession>
<organism evidence="1 2">
    <name type="scientific">Streptomyces gilvifuscus</name>
    <dbReference type="NCBI Taxonomy" id="1550617"/>
    <lineage>
        <taxon>Bacteria</taxon>
        <taxon>Bacillati</taxon>
        <taxon>Actinomycetota</taxon>
        <taxon>Actinomycetes</taxon>
        <taxon>Kitasatosporales</taxon>
        <taxon>Streptomycetaceae</taxon>
        <taxon>Streptomyces</taxon>
    </lineage>
</organism>
<evidence type="ECO:0000313" key="2">
    <source>
        <dbReference type="Proteomes" id="UP001221328"/>
    </source>
</evidence>
<dbReference type="InterPro" id="IPR046172">
    <property type="entry name" value="DUF6174"/>
</dbReference>
<dbReference type="Pfam" id="PF19671">
    <property type="entry name" value="DUF6174"/>
    <property type="match status" value="1"/>
</dbReference>
<dbReference type="EMBL" id="JAQOSK010000007">
    <property type="protein sequence ID" value="MDC2956654.1"/>
    <property type="molecule type" value="Genomic_DNA"/>
</dbReference>
<name>A0ABT5FVS1_9ACTN</name>
<sequence>MLVGTVLCATAACGSGELKSATAPSTPAWQEPESYDYTLTSATSVLAGTFRVKVRDGEVVEAVGLDKDSKRQAHQVLSEVPTIKELLRELAKARSDDADTADAEYAADGRPLRITLDWDKNAIDDEAMYVISSFRVAAP</sequence>